<keyword evidence="14" id="KW-0697">Rotamase</keyword>
<protein>
    <recommendedName>
        <fullName evidence="2">Parvulin-like PPIase</fullName>
    </recommendedName>
    <alternativeName>
        <fullName evidence="9">Peptidyl-prolyl cis-trans isomerase plp</fullName>
    </alternativeName>
    <alternativeName>
        <fullName evidence="12">Periplasmic chaperone PpiD</fullName>
    </alternativeName>
    <alternativeName>
        <fullName evidence="13">Periplasmic folding chaperone</fullName>
    </alternativeName>
    <alternativeName>
        <fullName evidence="10">Rotamase plp</fullName>
    </alternativeName>
</protein>
<reference evidence="17" key="1">
    <citation type="submission" date="2022-08" db="EMBL/GenBank/DDBJ databases">
        <title>Chelativorans sichuanense sp. nov., a paraffin oil-degrading bacterium isolated from a mixture of oil-based drill cuttings and paddy soil.</title>
        <authorList>
            <person name="Yu J."/>
            <person name="Liu H."/>
            <person name="Chen Q."/>
        </authorList>
    </citation>
    <scope>NUCLEOTIDE SEQUENCE</scope>
    <source>
        <strain evidence="17">SCAU 2101</strain>
    </source>
</reference>
<comment type="similarity">
    <text evidence="11">Belongs to the PpiD chaperone family.</text>
</comment>
<keyword evidence="8" id="KW-0143">Chaperone</keyword>
<sequence length="628" mass="68865">MLDSLRKAANTWVAKLLLGLLVVSFAIWGISGQLFTGVGNDVLTAGRTSVSMLDFRLAYDRRVREISNSLGTRLTRQQAAALGVEDQVLAELAAGAALDETARRIGLGVSQDRLAQLAASDPAFRGANGRFDRSQFEYILRQIGMSPQAYLANQEKAVMRSQIVDAVAEGVTPPDLLLRNVALYRGEDRTVEYVALPRSLVEPIEPPQEDVLKSWFEERKNDYAAPEYRRIDYVKLEAEDIADPSVISDEQVKAAYEQQKARYTKPERRTIEQLTFSDKEAAAAARESLRAGTTFEDLVEREGRTLEDVSLGSLARGEIADDAIAEAAFSLAEGQVSDVVDGVFGPVLLRVSKIEPETVTPLEEVRDEIRQELALEEASRLVIDTYDAYEDARAGGATLQEAAEQLNLTVRTIEAVDSEGLGPDGTAVTNIPRVRELIQEAFQTEVGVENSPIAIGSNGFLFYEVSEVIPARERTFEEVHDKVLADWTEAEAVARLSARAKELEKELEDGKSLDEIAAEIGQEKLVKRGIKREANDPDIGRAGVEAVFAEPKGGVGIFPNPTGQGQYLFKITEVFEPASASAESLPDEVVESITQGIENDLLDQLVARLQAEHEVTVNRTAMQQALNF</sequence>
<comment type="caution">
    <text evidence="17">The sequence shown here is derived from an EMBL/GenBank/DDBJ whole genome shotgun (WGS) entry which is preliminary data.</text>
</comment>
<accession>A0A9X3B7H1</accession>
<keyword evidence="3" id="KW-1003">Cell membrane</keyword>
<evidence type="ECO:0000256" key="7">
    <source>
        <dbReference type="ARBA" id="ARBA00023136"/>
    </source>
</evidence>
<dbReference type="PANTHER" id="PTHR47529:SF1">
    <property type="entry name" value="PERIPLASMIC CHAPERONE PPID"/>
    <property type="match status" value="1"/>
</dbReference>
<dbReference type="InterPro" id="IPR000297">
    <property type="entry name" value="PPIase_PpiC"/>
</dbReference>
<dbReference type="Pfam" id="PF13145">
    <property type="entry name" value="Rotamase_2"/>
    <property type="match status" value="1"/>
</dbReference>
<keyword evidence="18" id="KW-1185">Reference proteome</keyword>
<gene>
    <name evidence="17" type="ORF">NYR54_15855</name>
</gene>
<dbReference type="InterPro" id="IPR052029">
    <property type="entry name" value="PpiD_chaperone"/>
</dbReference>
<dbReference type="EMBL" id="JAODNV010000018">
    <property type="protein sequence ID" value="MCT8991748.1"/>
    <property type="molecule type" value="Genomic_DNA"/>
</dbReference>
<dbReference type="SUPFAM" id="SSF54534">
    <property type="entry name" value="FKBP-like"/>
    <property type="match status" value="1"/>
</dbReference>
<keyword evidence="5 15" id="KW-0812">Transmembrane</keyword>
<evidence type="ECO:0000256" key="9">
    <source>
        <dbReference type="ARBA" id="ARBA00030642"/>
    </source>
</evidence>
<name>A0A9X3B7H1_9HYPH</name>
<evidence type="ECO:0000259" key="16">
    <source>
        <dbReference type="PROSITE" id="PS50198"/>
    </source>
</evidence>
<evidence type="ECO:0000256" key="6">
    <source>
        <dbReference type="ARBA" id="ARBA00022989"/>
    </source>
</evidence>
<keyword evidence="7 15" id="KW-0472">Membrane</keyword>
<evidence type="ECO:0000256" key="14">
    <source>
        <dbReference type="PROSITE-ProRule" id="PRU00278"/>
    </source>
</evidence>
<evidence type="ECO:0000256" key="2">
    <source>
        <dbReference type="ARBA" id="ARBA00018370"/>
    </source>
</evidence>
<proteinExistence type="inferred from homology"/>
<evidence type="ECO:0000313" key="17">
    <source>
        <dbReference type="EMBL" id="MCT8991748.1"/>
    </source>
</evidence>
<evidence type="ECO:0000256" key="3">
    <source>
        <dbReference type="ARBA" id="ARBA00022475"/>
    </source>
</evidence>
<keyword evidence="14" id="KW-0413">Isomerase</keyword>
<evidence type="ECO:0000256" key="8">
    <source>
        <dbReference type="ARBA" id="ARBA00023186"/>
    </source>
</evidence>
<dbReference type="AlphaFoldDB" id="A0A9X3B7H1"/>
<evidence type="ECO:0000313" key="18">
    <source>
        <dbReference type="Proteomes" id="UP001149009"/>
    </source>
</evidence>
<dbReference type="Proteomes" id="UP001149009">
    <property type="component" value="Unassembled WGS sequence"/>
</dbReference>
<evidence type="ECO:0000256" key="5">
    <source>
        <dbReference type="ARBA" id="ARBA00022692"/>
    </source>
</evidence>
<dbReference type="RefSeq" id="WP_261516681.1">
    <property type="nucleotide sequence ID" value="NZ_JAODNV010000018.1"/>
</dbReference>
<evidence type="ECO:0000256" key="4">
    <source>
        <dbReference type="ARBA" id="ARBA00022519"/>
    </source>
</evidence>
<feature type="domain" description="PpiC" evidence="16">
    <location>
        <begin position="266"/>
        <end position="353"/>
    </location>
</feature>
<dbReference type="Pfam" id="PF13624">
    <property type="entry name" value="SurA_N_3"/>
    <property type="match status" value="1"/>
</dbReference>
<organism evidence="17 18">
    <name type="scientific">Chelativorans petroleitrophicus</name>
    <dbReference type="NCBI Taxonomy" id="2975484"/>
    <lineage>
        <taxon>Bacteria</taxon>
        <taxon>Pseudomonadati</taxon>
        <taxon>Pseudomonadota</taxon>
        <taxon>Alphaproteobacteria</taxon>
        <taxon>Hyphomicrobiales</taxon>
        <taxon>Phyllobacteriaceae</taxon>
        <taxon>Chelativorans</taxon>
    </lineage>
</organism>
<evidence type="ECO:0000256" key="11">
    <source>
        <dbReference type="ARBA" id="ARBA00038408"/>
    </source>
</evidence>
<evidence type="ECO:0000256" key="12">
    <source>
        <dbReference type="ARBA" id="ARBA00040743"/>
    </source>
</evidence>
<dbReference type="PROSITE" id="PS50198">
    <property type="entry name" value="PPIC_PPIASE_2"/>
    <property type="match status" value="1"/>
</dbReference>
<evidence type="ECO:0000256" key="15">
    <source>
        <dbReference type="SAM" id="Phobius"/>
    </source>
</evidence>
<dbReference type="GO" id="GO:0003755">
    <property type="term" value="F:peptidyl-prolyl cis-trans isomerase activity"/>
    <property type="evidence" value="ECO:0007669"/>
    <property type="project" value="UniProtKB-KW"/>
</dbReference>
<dbReference type="InterPro" id="IPR027304">
    <property type="entry name" value="Trigger_fact/SurA_dom_sf"/>
</dbReference>
<dbReference type="GO" id="GO:0005886">
    <property type="term" value="C:plasma membrane"/>
    <property type="evidence" value="ECO:0007669"/>
    <property type="project" value="UniProtKB-SubCell"/>
</dbReference>
<dbReference type="SUPFAM" id="SSF109998">
    <property type="entry name" value="Triger factor/SurA peptide-binding domain-like"/>
    <property type="match status" value="1"/>
</dbReference>
<evidence type="ECO:0000256" key="1">
    <source>
        <dbReference type="ARBA" id="ARBA00004382"/>
    </source>
</evidence>
<comment type="subcellular location">
    <subcellularLocation>
        <location evidence="1">Cell inner membrane</location>
        <topology evidence="1">Single-pass type II membrane protein</topology>
        <orientation evidence="1">Periplasmic side</orientation>
    </subcellularLocation>
</comment>
<dbReference type="InterPro" id="IPR046357">
    <property type="entry name" value="PPIase_dom_sf"/>
</dbReference>
<evidence type="ECO:0000256" key="10">
    <source>
        <dbReference type="ARBA" id="ARBA00031484"/>
    </source>
</evidence>
<keyword evidence="6 15" id="KW-1133">Transmembrane helix</keyword>
<feature type="transmembrane region" description="Helical" evidence="15">
    <location>
        <begin position="12"/>
        <end position="30"/>
    </location>
</feature>
<keyword evidence="4" id="KW-0997">Cell inner membrane</keyword>
<evidence type="ECO:0000256" key="13">
    <source>
        <dbReference type="ARBA" id="ARBA00042775"/>
    </source>
</evidence>
<dbReference type="Gene3D" id="3.10.50.40">
    <property type="match status" value="1"/>
</dbReference>
<dbReference type="PANTHER" id="PTHR47529">
    <property type="entry name" value="PEPTIDYL-PROLYL CIS-TRANS ISOMERASE D"/>
    <property type="match status" value="1"/>
</dbReference>